<evidence type="ECO:0000313" key="2">
    <source>
        <dbReference type="EMBL" id="QKQ46796.1"/>
    </source>
</evidence>
<dbReference type="AlphaFoldDB" id="A0A6N0JJD5"/>
<feature type="region of interest" description="Disordered" evidence="1">
    <location>
        <begin position="1"/>
        <end position="28"/>
    </location>
</feature>
<sequence length="122" mass="12849">MGAIQSFERMGDDPSRTASPGSLPNEYDGDVPTVSRAFAVASVRACLSNQTAGAFGLSARIWGESLLNALADNQAGAALVILAADACPRIQSFVQDELEAYIEKTANRLLAEMDPDEAEACL</sequence>
<gene>
    <name evidence="2" type="ORF">FOC81_08860</name>
</gene>
<accession>A0A6N0JJD5</accession>
<evidence type="ECO:0000256" key="1">
    <source>
        <dbReference type="SAM" id="MobiDB-lite"/>
    </source>
</evidence>
<protein>
    <submittedName>
        <fullName evidence="2">Uncharacterized protein</fullName>
    </submittedName>
</protein>
<name>A0A6N0JJD5_ACHDE</name>
<evidence type="ECO:0000313" key="3">
    <source>
        <dbReference type="Proteomes" id="UP000509782"/>
    </source>
</evidence>
<organism evidence="2 3">
    <name type="scientific">Achromobacter denitrificans</name>
    <name type="common">Alcaligenes denitrificans</name>
    <dbReference type="NCBI Taxonomy" id="32002"/>
    <lineage>
        <taxon>Bacteria</taxon>
        <taxon>Pseudomonadati</taxon>
        <taxon>Pseudomonadota</taxon>
        <taxon>Betaproteobacteria</taxon>
        <taxon>Burkholderiales</taxon>
        <taxon>Alcaligenaceae</taxon>
        <taxon>Achromobacter</taxon>
    </lineage>
</organism>
<reference evidence="2 3" key="1">
    <citation type="submission" date="2020-05" db="EMBL/GenBank/DDBJ databases">
        <title>FDA dAtabase for Regulatory Grade micrObial Sequences (FDA-ARGOS): Supporting development and validation of Infectious Disease Dx tests.</title>
        <authorList>
            <person name="Sproer C."/>
            <person name="Gronow S."/>
            <person name="Severitt S."/>
            <person name="Schroder I."/>
            <person name="Tallon L."/>
            <person name="Sadzewicz L."/>
            <person name="Zhao X."/>
            <person name="Vavikolanu K."/>
            <person name="Mehta A."/>
            <person name="Aluvathingal J."/>
            <person name="Nadendla S."/>
            <person name="Myers T."/>
            <person name="Yan Y."/>
            <person name="Sichtig H."/>
        </authorList>
    </citation>
    <scope>NUCLEOTIDE SEQUENCE [LARGE SCALE GENOMIC DNA]</scope>
    <source>
        <strain evidence="2 3">FDAARGOS_787</strain>
    </source>
</reference>
<proteinExistence type="predicted"/>
<dbReference type="Proteomes" id="UP000509782">
    <property type="component" value="Chromosome"/>
</dbReference>
<dbReference type="EMBL" id="CP054569">
    <property type="protein sequence ID" value="QKQ46796.1"/>
    <property type="molecule type" value="Genomic_DNA"/>
</dbReference>
<dbReference type="RefSeq" id="WP_174716085.1">
    <property type="nucleotide sequence ID" value="NZ_CP054569.1"/>
</dbReference>